<sequence>MPQPEQMLQEARRYTLDIQRPVAQGLLVQISQEGQSKPITFSDEQTLLQFVARLVRGAIGLR</sequence>
<organism evidence="1 2">
    <name type="scientific">Deinococcus rubellus</name>
    <dbReference type="NCBI Taxonomy" id="1889240"/>
    <lineage>
        <taxon>Bacteria</taxon>
        <taxon>Thermotogati</taxon>
        <taxon>Deinococcota</taxon>
        <taxon>Deinococci</taxon>
        <taxon>Deinococcales</taxon>
        <taxon>Deinococcaceae</taxon>
        <taxon>Deinococcus</taxon>
    </lineage>
</organism>
<dbReference type="RefSeq" id="WP_260561701.1">
    <property type="nucleotide sequence ID" value="NZ_BAABEC010000053.1"/>
</dbReference>
<evidence type="ECO:0000313" key="1">
    <source>
        <dbReference type="EMBL" id="UWX65446.1"/>
    </source>
</evidence>
<dbReference type="Proteomes" id="UP001060261">
    <property type="component" value="Chromosome"/>
</dbReference>
<gene>
    <name evidence="1" type="ORF">N0D28_07290</name>
</gene>
<dbReference type="EMBL" id="CP104213">
    <property type="protein sequence ID" value="UWX65446.1"/>
    <property type="molecule type" value="Genomic_DNA"/>
</dbReference>
<reference evidence="1" key="1">
    <citation type="submission" date="2022-09" db="EMBL/GenBank/DDBJ databases">
        <title>genome sequence of Deinococcus rubellus.</title>
        <authorList>
            <person name="Srinivasan S."/>
        </authorList>
    </citation>
    <scope>NUCLEOTIDE SEQUENCE</scope>
    <source>
        <strain evidence="1">Ant6</strain>
    </source>
</reference>
<name>A0ABY5YL72_9DEIO</name>
<evidence type="ECO:0000313" key="2">
    <source>
        <dbReference type="Proteomes" id="UP001060261"/>
    </source>
</evidence>
<proteinExistence type="predicted"/>
<keyword evidence="2" id="KW-1185">Reference proteome</keyword>
<accession>A0ABY5YL72</accession>
<protein>
    <submittedName>
        <fullName evidence="1">Uncharacterized protein</fullName>
    </submittedName>
</protein>